<accession>A0A0G4MPL8</accession>
<evidence type="ECO:0000313" key="2">
    <source>
        <dbReference type="EMBL" id="CRK36171.1"/>
    </source>
</evidence>
<name>A0A0G4MPL8_VERLO</name>
<protein>
    <submittedName>
        <fullName evidence="2">Uncharacterized protein</fullName>
    </submittedName>
</protein>
<keyword evidence="3" id="KW-1185">Reference proteome</keyword>
<dbReference type="EMBL" id="CVQH01023964">
    <property type="protein sequence ID" value="CRK36171.1"/>
    <property type="molecule type" value="Genomic_DNA"/>
</dbReference>
<sequence length="107" mass="11134">GCGRVDGAEAVRAEARPAGSLRCRVLAQRQGPADGGAKGPHRDDGLARGQAGVRAAAGRDDQGRQVAAQQPVLRRGAEELRLHLRQGRCRAALPEEAPRGHAHGVPA</sequence>
<feature type="non-terminal residue" evidence="2">
    <location>
        <position position="1"/>
    </location>
</feature>
<feature type="compositionally biased region" description="Low complexity" evidence="1">
    <location>
        <begin position="47"/>
        <end position="56"/>
    </location>
</feature>
<feature type="non-terminal residue" evidence="2">
    <location>
        <position position="107"/>
    </location>
</feature>
<evidence type="ECO:0000313" key="3">
    <source>
        <dbReference type="Proteomes" id="UP000044602"/>
    </source>
</evidence>
<feature type="region of interest" description="Disordered" evidence="1">
    <location>
        <begin position="29"/>
        <end position="68"/>
    </location>
</feature>
<dbReference type="Proteomes" id="UP000044602">
    <property type="component" value="Unassembled WGS sequence"/>
</dbReference>
<organism evidence="2 3">
    <name type="scientific">Verticillium longisporum</name>
    <name type="common">Verticillium dahliae var. longisporum</name>
    <dbReference type="NCBI Taxonomy" id="100787"/>
    <lineage>
        <taxon>Eukaryota</taxon>
        <taxon>Fungi</taxon>
        <taxon>Dikarya</taxon>
        <taxon>Ascomycota</taxon>
        <taxon>Pezizomycotina</taxon>
        <taxon>Sordariomycetes</taxon>
        <taxon>Hypocreomycetidae</taxon>
        <taxon>Glomerellales</taxon>
        <taxon>Plectosphaerellaceae</taxon>
        <taxon>Verticillium</taxon>
    </lineage>
</organism>
<evidence type="ECO:0000256" key="1">
    <source>
        <dbReference type="SAM" id="MobiDB-lite"/>
    </source>
</evidence>
<gene>
    <name evidence="2" type="ORF">BN1708_019945</name>
</gene>
<reference evidence="2 3" key="1">
    <citation type="submission" date="2015-05" db="EMBL/GenBank/DDBJ databases">
        <authorList>
            <person name="Wang D.B."/>
            <person name="Wang M."/>
        </authorList>
    </citation>
    <scope>NUCLEOTIDE SEQUENCE [LARGE SCALE GENOMIC DNA]</scope>
    <source>
        <strain evidence="2">VL1</strain>
    </source>
</reference>
<proteinExistence type="predicted"/>
<dbReference type="AlphaFoldDB" id="A0A0G4MPL8"/>